<proteinExistence type="predicted"/>
<dbReference type="EMBL" id="JBHRXY010000042">
    <property type="protein sequence ID" value="MFC3631761.1"/>
    <property type="molecule type" value="Genomic_DNA"/>
</dbReference>
<organism evidence="1 2">
    <name type="scientific">Paracoccus angustae</name>
    <dbReference type="NCBI Taxonomy" id="1671480"/>
    <lineage>
        <taxon>Bacteria</taxon>
        <taxon>Pseudomonadati</taxon>
        <taxon>Pseudomonadota</taxon>
        <taxon>Alphaproteobacteria</taxon>
        <taxon>Rhodobacterales</taxon>
        <taxon>Paracoccaceae</taxon>
        <taxon>Paracoccus</taxon>
    </lineage>
</organism>
<comment type="caution">
    <text evidence="1">The sequence shown here is derived from an EMBL/GenBank/DDBJ whole genome shotgun (WGS) entry which is preliminary data.</text>
</comment>
<protein>
    <submittedName>
        <fullName evidence="1">Uncharacterized protein</fullName>
    </submittedName>
</protein>
<keyword evidence="2" id="KW-1185">Reference proteome</keyword>
<evidence type="ECO:0000313" key="1">
    <source>
        <dbReference type="EMBL" id="MFC3631761.1"/>
    </source>
</evidence>
<evidence type="ECO:0000313" key="2">
    <source>
        <dbReference type="Proteomes" id="UP001595539"/>
    </source>
</evidence>
<accession>A0ABV7UA68</accession>
<dbReference type="RefSeq" id="WP_377764130.1">
    <property type="nucleotide sequence ID" value="NZ_JBHRXY010000042.1"/>
</dbReference>
<name>A0ABV7UA68_9RHOB</name>
<dbReference type="Proteomes" id="UP001595539">
    <property type="component" value="Unassembled WGS sequence"/>
</dbReference>
<sequence length="43" mass="4709">MRGVFSHRGELHSFEVMLMEIGLSIDDPASEVVGPARLTGDHD</sequence>
<gene>
    <name evidence="1" type="ORF">ACFOM8_20260</name>
</gene>
<reference evidence="2" key="1">
    <citation type="journal article" date="2019" name="Int. J. Syst. Evol. Microbiol.">
        <title>The Global Catalogue of Microorganisms (GCM) 10K type strain sequencing project: providing services to taxonomists for standard genome sequencing and annotation.</title>
        <authorList>
            <consortium name="The Broad Institute Genomics Platform"/>
            <consortium name="The Broad Institute Genome Sequencing Center for Infectious Disease"/>
            <person name="Wu L."/>
            <person name="Ma J."/>
        </authorList>
    </citation>
    <scope>NUCLEOTIDE SEQUENCE [LARGE SCALE GENOMIC DNA]</scope>
    <source>
        <strain evidence="2">KCTC 42473</strain>
    </source>
</reference>